<dbReference type="InterPro" id="IPR042226">
    <property type="entry name" value="eFR1_2_sf"/>
</dbReference>
<evidence type="ECO:0000313" key="2">
    <source>
        <dbReference type="Proteomes" id="UP000533469"/>
    </source>
</evidence>
<sequence>MTSPYHAVIWIDHHEARIFHFDSTSAERVVIHPEHPVKHVHHKANAVGDGRSAEDQAFFHHVATAIADAKAVLVTGPGGEKDLFVKHVEHHDPKLKALIAAVKTVDHPTDNELVALARAAFHADHQSPQRSA</sequence>
<keyword evidence="2" id="KW-1185">Reference proteome</keyword>
<gene>
    <name evidence="1" type="ORF">FHS55_003787</name>
</gene>
<dbReference type="Proteomes" id="UP000533469">
    <property type="component" value="Unassembled WGS sequence"/>
</dbReference>
<dbReference type="RefSeq" id="WP_183191308.1">
    <property type="nucleotide sequence ID" value="NZ_JACICD010000008.1"/>
</dbReference>
<evidence type="ECO:0000313" key="1">
    <source>
        <dbReference type="EMBL" id="MBB3773156.1"/>
    </source>
</evidence>
<comment type="caution">
    <text evidence="1">The sequence shown here is derived from an EMBL/GenBank/DDBJ whole genome shotgun (WGS) entry which is preliminary data.</text>
</comment>
<dbReference type="EMBL" id="JACICD010000008">
    <property type="protein sequence ID" value="MBB3773156.1"/>
    <property type="molecule type" value="Genomic_DNA"/>
</dbReference>
<organism evidence="1 2">
    <name type="scientific">Ancylobacter tetraedralis</name>
    <dbReference type="NCBI Taxonomy" id="217068"/>
    <lineage>
        <taxon>Bacteria</taxon>
        <taxon>Pseudomonadati</taxon>
        <taxon>Pseudomonadota</taxon>
        <taxon>Alphaproteobacteria</taxon>
        <taxon>Hyphomicrobiales</taxon>
        <taxon>Xanthobacteraceae</taxon>
        <taxon>Ancylobacter</taxon>
    </lineage>
</organism>
<proteinExistence type="predicted"/>
<dbReference type="AlphaFoldDB" id="A0A839ZES3"/>
<dbReference type="Gene3D" id="3.30.420.60">
    <property type="entry name" value="eRF1 domain 2"/>
    <property type="match status" value="1"/>
</dbReference>
<protein>
    <submittedName>
        <fullName evidence="1">Stalled ribosome rescue protein Dom34</fullName>
    </submittedName>
</protein>
<name>A0A839ZES3_9HYPH</name>
<accession>A0A839ZES3</accession>
<dbReference type="SUPFAM" id="SSF53137">
    <property type="entry name" value="Translational machinery components"/>
    <property type="match status" value="1"/>
</dbReference>
<reference evidence="1 2" key="1">
    <citation type="submission" date="2020-08" db="EMBL/GenBank/DDBJ databases">
        <title>Genomic Encyclopedia of Type Strains, Phase IV (KMG-IV): sequencing the most valuable type-strain genomes for metagenomic binning, comparative biology and taxonomic classification.</title>
        <authorList>
            <person name="Goeker M."/>
        </authorList>
    </citation>
    <scope>NUCLEOTIDE SEQUENCE [LARGE SCALE GENOMIC DNA]</scope>
    <source>
        <strain evidence="1 2">DSM 5895</strain>
    </source>
</reference>